<evidence type="ECO:0000256" key="3">
    <source>
        <dbReference type="ARBA" id="ARBA00022989"/>
    </source>
</evidence>
<dbReference type="Proteomes" id="UP001596203">
    <property type="component" value="Unassembled WGS sequence"/>
</dbReference>
<reference evidence="9" key="1">
    <citation type="journal article" date="2019" name="Int. J. Syst. Evol. Microbiol.">
        <title>The Global Catalogue of Microorganisms (GCM) 10K type strain sequencing project: providing services to taxonomists for standard genome sequencing and annotation.</title>
        <authorList>
            <consortium name="The Broad Institute Genomics Platform"/>
            <consortium name="The Broad Institute Genome Sequencing Center for Infectious Disease"/>
            <person name="Wu L."/>
            <person name="Ma J."/>
        </authorList>
    </citation>
    <scope>NUCLEOTIDE SEQUENCE [LARGE SCALE GENOMIC DNA]</scope>
    <source>
        <strain evidence="9">ZS-35-S2</strain>
    </source>
</reference>
<dbReference type="PROSITE" id="PS50850">
    <property type="entry name" value="MFS"/>
    <property type="match status" value="1"/>
</dbReference>
<feature type="transmembrane region" description="Helical" evidence="6">
    <location>
        <begin position="104"/>
        <end position="122"/>
    </location>
</feature>
<keyword evidence="2 6" id="KW-0812">Transmembrane</keyword>
<dbReference type="PANTHER" id="PTHR23542:SF1">
    <property type="entry name" value="MAJOR FACILITATOR SUPERFAMILY (MFS) PROFILE DOMAIN-CONTAINING PROTEIN"/>
    <property type="match status" value="1"/>
</dbReference>
<evidence type="ECO:0000313" key="8">
    <source>
        <dbReference type="EMBL" id="MFC6017884.1"/>
    </source>
</evidence>
<feature type="compositionally biased region" description="Low complexity" evidence="5">
    <location>
        <begin position="401"/>
        <end position="410"/>
    </location>
</feature>
<feature type="transmembrane region" description="Helical" evidence="6">
    <location>
        <begin position="48"/>
        <end position="69"/>
    </location>
</feature>
<feature type="region of interest" description="Disordered" evidence="5">
    <location>
        <begin position="390"/>
        <end position="410"/>
    </location>
</feature>
<dbReference type="InterPro" id="IPR020846">
    <property type="entry name" value="MFS_dom"/>
</dbReference>
<feature type="transmembrane region" description="Helical" evidence="6">
    <location>
        <begin position="168"/>
        <end position="187"/>
    </location>
</feature>
<protein>
    <submittedName>
        <fullName evidence="8">MFS transporter</fullName>
    </submittedName>
</protein>
<evidence type="ECO:0000313" key="9">
    <source>
        <dbReference type="Proteomes" id="UP001596203"/>
    </source>
</evidence>
<proteinExistence type="predicted"/>
<evidence type="ECO:0000256" key="6">
    <source>
        <dbReference type="SAM" id="Phobius"/>
    </source>
</evidence>
<keyword evidence="9" id="KW-1185">Reference proteome</keyword>
<comment type="caution">
    <text evidence="8">The sequence shown here is derived from an EMBL/GenBank/DDBJ whole genome shotgun (WGS) entry which is preliminary data.</text>
</comment>
<evidence type="ECO:0000256" key="5">
    <source>
        <dbReference type="SAM" id="MobiDB-lite"/>
    </source>
</evidence>
<feature type="transmembrane region" description="Helical" evidence="6">
    <location>
        <begin position="81"/>
        <end position="98"/>
    </location>
</feature>
<name>A0ABW1KAP9_9ACTN</name>
<feature type="domain" description="Major facilitator superfamily (MFS) profile" evidence="7">
    <location>
        <begin position="1"/>
        <end position="390"/>
    </location>
</feature>
<feature type="transmembrane region" description="Helical" evidence="6">
    <location>
        <begin position="20"/>
        <end position="42"/>
    </location>
</feature>
<feature type="transmembrane region" description="Helical" evidence="6">
    <location>
        <begin position="297"/>
        <end position="321"/>
    </location>
</feature>
<feature type="transmembrane region" description="Helical" evidence="6">
    <location>
        <begin position="214"/>
        <end position="241"/>
    </location>
</feature>
<feature type="transmembrane region" description="Helical" evidence="6">
    <location>
        <begin position="333"/>
        <end position="356"/>
    </location>
</feature>
<dbReference type="SUPFAM" id="SSF103473">
    <property type="entry name" value="MFS general substrate transporter"/>
    <property type="match status" value="1"/>
</dbReference>
<feature type="transmembrane region" description="Helical" evidence="6">
    <location>
        <begin position="362"/>
        <end position="382"/>
    </location>
</feature>
<dbReference type="Pfam" id="PF07690">
    <property type="entry name" value="MFS_1"/>
    <property type="match status" value="1"/>
</dbReference>
<dbReference type="Gene3D" id="1.20.1250.20">
    <property type="entry name" value="MFS general substrate transporter like domains"/>
    <property type="match status" value="1"/>
</dbReference>
<dbReference type="InterPro" id="IPR036259">
    <property type="entry name" value="MFS_trans_sf"/>
</dbReference>
<dbReference type="RefSeq" id="WP_377422504.1">
    <property type="nucleotide sequence ID" value="NZ_JBHSPR010000010.1"/>
</dbReference>
<sequence length="410" mass="41907">MNLTPYREALALPGVRSLMLVTLLARVPKTMTVIALTMYVVLDLEHGYAAAGLAGAAMTIGSAVGAPLLGRLVDRRGLRPVLALTTVAEAAFWFTAPLMPYPVLLGGALLGGLLCLPVFGVARQSVAALVPPEKRRPAYALDSMAVELSFMVGPALAVLLATSVSPKASLLVVSGGVALAGVALFWLNPPTRADHEPLDTARPVSRREWLTPRLLGILAISTASTLVLGGTDVAVVAVLRAAEQVEWTGLVLAIWAVCSLVGGFVYGMVSRSVSPLLIVTMLGLCTIPIGFGGTQWWSLALALLPAGVLCAPALAATANAVSQLVPAGVRGEAMGLQNSAITVGLALGAPLAGAVIDASAPAWGFAATGLIGALVGSAFLAAELRNHRRRIAKPTSPAPTPATAAAPAER</sequence>
<evidence type="ECO:0000256" key="1">
    <source>
        <dbReference type="ARBA" id="ARBA00004651"/>
    </source>
</evidence>
<feature type="transmembrane region" description="Helical" evidence="6">
    <location>
        <begin position="247"/>
        <end position="266"/>
    </location>
</feature>
<comment type="subcellular location">
    <subcellularLocation>
        <location evidence="1">Cell membrane</location>
        <topology evidence="1">Multi-pass membrane protein</topology>
    </subcellularLocation>
</comment>
<feature type="transmembrane region" description="Helical" evidence="6">
    <location>
        <begin position="143"/>
        <end position="162"/>
    </location>
</feature>
<dbReference type="InterPro" id="IPR011701">
    <property type="entry name" value="MFS"/>
</dbReference>
<feature type="transmembrane region" description="Helical" evidence="6">
    <location>
        <begin position="273"/>
        <end position="291"/>
    </location>
</feature>
<keyword evidence="4 6" id="KW-0472">Membrane</keyword>
<organism evidence="8 9">
    <name type="scientific">Plantactinospora solaniradicis</name>
    <dbReference type="NCBI Taxonomy" id="1723736"/>
    <lineage>
        <taxon>Bacteria</taxon>
        <taxon>Bacillati</taxon>
        <taxon>Actinomycetota</taxon>
        <taxon>Actinomycetes</taxon>
        <taxon>Micromonosporales</taxon>
        <taxon>Micromonosporaceae</taxon>
        <taxon>Plantactinospora</taxon>
    </lineage>
</organism>
<keyword evidence="3 6" id="KW-1133">Transmembrane helix</keyword>
<gene>
    <name evidence="8" type="ORF">ACFP2T_16915</name>
</gene>
<dbReference type="EMBL" id="JBHSPR010000010">
    <property type="protein sequence ID" value="MFC6017884.1"/>
    <property type="molecule type" value="Genomic_DNA"/>
</dbReference>
<evidence type="ECO:0000259" key="7">
    <source>
        <dbReference type="PROSITE" id="PS50850"/>
    </source>
</evidence>
<accession>A0ABW1KAP9</accession>
<evidence type="ECO:0000256" key="2">
    <source>
        <dbReference type="ARBA" id="ARBA00022692"/>
    </source>
</evidence>
<dbReference type="PANTHER" id="PTHR23542">
    <property type="match status" value="1"/>
</dbReference>
<evidence type="ECO:0000256" key="4">
    <source>
        <dbReference type="ARBA" id="ARBA00023136"/>
    </source>
</evidence>